<dbReference type="PANTHER" id="PTHR42673">
    <property type="entry name" value="MALEYLACETOACETATE ISOMERASE"/>
    <property type="match status" value="1"/>
</dbReference>
<dbReference type="SUPFAM" id="SSF47616">
    <property type="entry name" value="GST C-terminal domain-like"/>
    <property type="match status" value="1"/>
</dbReference>
<sequence>MDRILYSGTKNASSWAFRAWLALKEAGVEFEEEIVDIRRPQRFANLNRIAEFSPPAAVPVLVDGGTVIFDSLAIMEYANDLGGDKLLPQDKIQRARARSFMAWQHAGLSSLCPRLSFESAFYPDKRAMTFDERHQCAHVYDAWEQQLSNSGGPYLFNHVSLADLALVPSVMRLTTHTPDLDPWPLVKAWASELLSRQTVQEWLKVANEKPIVRLPDYMP</sequence>
<dbReference type="GO" id="GO:0006749">
    <property type="term" value="P:glutathione metabolic process"/>
    <property type="evidence" value="ECO:0007669"/>
    <property type="project" value="TreeGrafter"/>
</dbReference>
<dbReference type="InterPro" id="IPR004046">
    <property type="entry name" value="GST_C"/>
</dbReference>
<dbReference type="Pfam" id="PF14497">
    <property type="entry name" value="GST_C_3"/>
    <property type="match status" value="1"/>
</dbReference>
<dbReference type="SUPFAM" id="SSF52833">
    <property type="entry name" value="Thioredoxin-like"/>
    <property type="match status" value="1"/>
</dbReference>
<dbReference type="SFLD" id="SFLDG00358">
    <property type="entry name" value="Main_(cytGST)"/>
    <property type="match status" value="1"/>
</dbReference>
<dbReference type="InterPro" id="IPR040079">
    <property type="entry name" value="Glutathione_S-Trfase"/>
</dbReference>
<dbReference type="InterPro" id="IPR036282">
    <property type="entry name" value="Glutathione-S-Trfase_C_sf"/>
</dbReference>
<dbReference type="STRING" id="119000.SAMN05661010_02896"/>
<gene>
    <name evidence="3" type="ORF">SAMN05661010_02896</name>
</gene>
<dbReference type="PANTHER" id="PTHR42673:SF4">
    <property type="entry name" value="MALEYLACETOACETATE ISOMERASE"/>
    <property type="match status" value="1"/>
</dbReference>
<dbReference type="InterPro" id="IPR036249">
    <property type="entry name" value="Thioredoxin-like_sf"/>
</dbReference>
<dbReference type="RefSeq" id="WP_089729809.1">
    <property type="nucleotide sequence ID" value="NZ_FNGI01000009.1"/>
</dbReference>
<accession>A0A1G9P2X6</accession>
<feature type="domain" description="GST N-terminal" evidence="1">
    <location>
        <begin position="3"/>
        <end position="86"/>
    </location>
</feature>
<protein>
    <submittedName>
        <fullName evidence="3">Glutathione S-transferase</fullName>
    </submittedName>
</protein>
<dbReference type="GO" id="GO:0004364">
    <property type="term" value="F:glutathione transferase activity"/>
    <property type="evidence" value="ECO:0007669"/>
    <property type="project" value="TreeGrafter"/>
</dbReference>
<evidence type="ECO:0000313" key="3">
    <source>
        <dbReference type="EMBL" id="SDL93188.1"/>
    </source>
</evidence>
<dbReference type="InterPro" id="IPR010987">
    <property type="entry name" value="Glutathione-S-Trfase_C-like"/>
</dbReference>
<dbReference type="GO" id="GO:0006559">
    <property type="term" value="P:L-phenylalanine catabolic process"/>
    <property type="evidence" value="ECO:0007669"/>
    <property type="project" value="TreeGrafter"/>
</dbReference>
<dbReference type="GO" id="GO:0016034">
    <property type="term" value="F:maleylacetoacetate isomerase activity"/>
    <property type="evidence" value="ECO:0007669"/>
    <property type="project" value="TreeGrafter"/>
</dbReference>
<dbReference type="AlphaFoldDB" id="A0A1G9P2X6"/>
<name>A0A1G9P2X6_9GAMM</name>
<keyword evidence="4" id="KW-1185">Reference proteome</keyword>
<dbReference type="Pfam" id="PF13409">
    <property type="entry name" value="GST_N_2"/>
    <property type="match status" value="1"/>
</dbReference>
<dbReference type="InterPro" id="IPR004045">
    <property type="entry name" value="Glutathione_S-Trfase_N"/>
</dbReference>
<dbReference type="Gene3D" id="1.20.1050.10">
    <property type="match status" value="1"/>
</dbReference>
<evidence type="ECO:0000313" key="4">
    <source>
        <dbReference type="Proteomes" id="UP000198654"/>
    </source>
</evidence>
<organism evidence="3 4">
    <name type="scientific">Modicisalibacter muralis</name>
    <dbReference type="NCBI Taxonomy" id="119000"/>
    <lineage>
        <taxon>Bacteria</taxon>
        <taxon>Pseudomonadati</taxon>
        <taxon>Pseudomonadota</taxon>
        <taxon>Gammaproteobacteria</taxon>
        <taxon>Oceanospirillales</taxon>
        <taxon>Halomonadaceae</taxon>
        <taxon>Modicisalibacter</taxon>
    </lineage>
</organism>
<keyword evidence="3" id="KW-0808">Transferase</keyword>
<proteinExistence type="predicted"/>
<dbReference type="OrthoDB" id="9799538at2"/>
<evidence type="ECO:0000259" key="1">
    <source>
        <dbReference type="PROSITE" id="PS50404"/>
    </source>
</evidence>
<dbReference type="EMBL" id="FNGI01000009">
    <property type="protein sequence ID" value="SDL93188.1"/>
    <property type="molecule type" value="Genomic_DNA"/>
</dbReference>
<evidence type="ECO:0000259" key="2">
    <source>
        <dbReference type="PROSITE" id="PS50405"/>
    </source>
</evidence>
<dbReference type="Proteomes" id="UP000198654">
    <property type="component" value="Unassembled WGS sequence"/>
</dbReference>
<dbReference type="Gene3D" id="3.40.30.10">
    <property type="entry name" value="Glutaredoxin"/>
    <property type="match status" value="1"/>
</dbReference>
<dbReference type="PROSITE" id="PS50404">
    <property type="entry name" value="GST_NTER"/>
    <property type="match status" value="1"/>
</dbReference>
<feature type="domain" description="GST C-terminal" evidence="2">
    <location>
        <begin position="90"/>
        <end position="211"/>
    </location>
</feature>
<dbReference type="SFLD" id="SFLDS00019">
    <property type="entry name" value="Glutathione_Transferase_(cytos"/>
    <property type="match status" value="1"/>
</dbReference>
<reference evidence="3 4" key="1">
    <citation type="submission" date="2016-10" db="EMBL/GenBank/DDBJ databases">
        <authorList>
            <person name="de Groot N.N."/>
        </authorList>
    </citation>
    <scope>NUCLEOTIDE SEQUENCE [LARGE SCALE GENOMIC DNA]</scope>
    <source>
        <strain evidence="3 4">DSM 14789</strain>
    </source>
</reference>
<dbReference type="PROSITE" id="PS50405">
    <property type="entry name" value="GST_CTER"/>
    <property type="match status" value="1"/>
</dbReference>